<proteinExistence type="predicted"/>
<sequence>MKKFSMTAISLADFTSSRAFAQDKTRAVVTQEMIDP</sequence>
<reference evidence="1 2" key="2">
    <citation type="submission" date="2024-11" db="EMBL/GenBank/DDBJ databases">
        <title>Using genomics to understand microbial adaptation to soil warming.</title>
        <authorList>
            <person name="Deangelis K.M. PhD."/>
        </authorList>
    </citation>
    <scope>NUCLEOTIDE SEQUENCE [LARGE SCALE GENOMIC DNA]</scope>
    <source>
        <strain evidence="1 2">GAS97</strain>
    </source>
</reference>
<reference evidence="1 2" key="1">
    <citation type="submission" date="2024-10" db="EMBL/GenBank/DDBJ databases">
        <authorList>
            <person name="Deangelis K."/>
            <person name="Huntemann M."/>
            <person name="Clum A."/>
            <person name="Wang J."/>
            <person name="Palaniappan K."/>
            <person name="Ritter S."/>
            <person name="Chen I.-M."/>
            <person name="Stamatis D."/>
            <person name="Reddy T."/>
            <person name="O'Malley R."/>
            <person name="Daum C."/>
            <person name="Ng V."/>
            <person name="Ivanova N."/>
            <person name="Kyrpides N."/>
            <person name="Woyke T."/>
        </authorList>
    </citation>
    <scope>NUCLEOTIDE SEQUENCE [LARGE SCALE GENOMIC DNA]</scope>
    <source>
        <strain evidence="1 2">GAS97</strain>
    </source>
</reference>
<evidence type="ECO:0000313" key="2">
    <source>
        <dbReference type="Proteomes" id="UP001620514"/>
    </source>
</evidence>
<name>A0ABW8MRU9_9BURK</name>
<evidence type="ECO:0000313" key="1">
    <source>
        <dbReference type="EMBL" id="MFK4446378.1"/>
    </source>
</evidence>
<comment type="caution">
    <text evidence="1">The sequence shown here is derived from an EMBL/GenBank/DDBJ whole genome shotgun (WGS) entry which is preliminary data.</text>
</comment>
<protein>
    <submittedName>
        <fullName evidence="1">Uncharacterized protein</fullName>
    </submittedName>
</protein>
<dbReference type="EMBL" id="JBIYDN010000025">
    <property type="protein sequence ID" value="MFK4446378.1"/>
    <property type="molecule type" value="Genomic_DNA"/>
</dbReference>
<keyword evidence="2" id="KW-1185">Reference proteome</keyword>
<organism evidence="1 2">
    <name type="scientific">Caballeronia udeis</name>
    <dbReference type="NCBI Taxonomy" id="1232866"/>
    <lineage>
        <taxon>Bacteria</taxon>
        <taxon>Pseudomonadati</taxon>
        <taxon>Pseudomonadota</taxon>
        <taxon>Betaproteobacteria</taxon>
        <taxon>Burkholderiales</taxon>
        <taxon>Burkholderiaceae</taxon>
        <taxon>Caballeronia</taxon>
    </lineage>
</organism>
<accession>A0ABW8MRU9</accession>
<dbReference type="Proteomes" id="UP001620514">
    <property type="component" value="Unassembled WGS sequence"/>
</dbReference>
<gene>
    <name evidence="1" type="ORF">ABH943_006410</name>
</gene>